<evidence type="ECO:0000313" key="7">
    <source>
        <dbReference type="Proteomes" id="UP000198327"/>
    </source>
</evidence>
<dbReference type="InterPro" id="IPR017945">
    <property type="entry name" value="DHBP_synth_RibB-like_a/b_dom"/>
</dbReference>
<name>A0A239DUG3_9NOCA</name>
<dbReference type="OrthoDB" id="7869936at2"/>
<keyword evidence="6" id="KW-0378">Hydrolase</keyword>
<dbReference type="GO" id="GO:0008686">
    <property type="term" value="F:3,4-dihydroxy-2-butanone-4-phosphate synthase activity"/>
    <property type="evidence" value="ECO:0007669"/>
    <property type="project" value="UniProtKB-EC"/>
</dbReference>
<dbReference type="GO" id="GO:0009231">
    <property type="term" value="P:riboflavin biosynthetic process"/>
    <property type="evidence" value="ECO:0007669"/>
    <property type="project" value="UniProtKB-UniPathway"/>
</dbReference>
<dbReference type="GO" id="GO:0046872">
    <property type="term" value="F:metal ion binding"/>
    <property type="evidence" value="ECO:0007669"/>
    <property type="project" value="UniProtKB-KW"/>
</dbReference>
<accession>A0A239DUG3</accession>
<dbReference type="Gene3D" id="3.90.870.10">
    <property type="entry name" value="DHBP synthase"/>
    <property type="match status" value="1"/>
</dbReference>
<dbReference type="GO" id="GO:0016787">
    <property type="term" value="F:hydrolase activity"/>
    <property type="evidence" value="ECO:0007669"/>
    <property type="project" value="UniProtKB-KW"/>
</dbReference>
<evidence type="ECO:0000256" key="2">
    <source>
        <dbReference type="ARBA" id="ARBA00004904"/>
    </source>
</evidence>
<dbReference type="Pfam" id="PF00926">
    <property type="entry name" value="DHBP_synthase"/>
    <property type="match status" value="1"/>
</dbReference>
<dbReference type="UniPathway" id="UPA00275">
    <property type="reaction ID" value="UER00399"/>
</dbReference>
<evidence type="ECO:0000256" key="5">
    <source>
        <dbReference type="ARBA" id="ARBA00022723"/>
    </source>
</evidence>
<dbReference type="EC" id="4.1.99.12" evidence="3"/>
<reference evidence="7" key="1">
    <citation type="submission" date="2017-06" db="EMBL/GenBank/DDBJ databases">
        <authorList>
            <person name="Varghese N."/>
            <person name="Submissions S."/>
        </authorList>
    </citation>
    <scope>NUCLEOTIDE SEQUENCE [LARGE SCALE GENOMIC DNA]</scope>
    <source>
        <strain evidence="7">JCM 23211</strain>
    </source>
</reference>
<comment type="pathway">
    <text evidence="2">Cofactor biosynthesis; riboflavin biosynthesis; 2-hydroxy-3-oxobutyl phosphate from D-ribulose 5-phosphate: step 1/1.</text>
</comment>
<evidence type="ECO:0000313" key="6">
    <source>
        <dbReference type="EMBL" id="SNS35578.1"/>
    </source>
</evidence>
<sequence>MSVATQLFRPTRFDSARRRAHVALSQGAPIVVVDDLRGTGCDLVVDARTVDVSSMAHLIRFGSGFVCVTVDEETCERLDLPPVEWSQRSSFYIGNPRVSVDVSHGTTTGISGFDRAATARALARPAATAGEFTRPGHLVPVLADGRRPTRPDLIAELVGGPAVFTAMEPSDIALAHDATVVRQGDRVVPVIRMSDFAYF</sequence>
<evidence type="ECO:0000256" key="3">
    <source>
        <dbReference type="ARBA" id="ARBA00012153"/>
    </source>
</evidence>
<dbReference type="InterPro" id="IPR000422">
    <property type="entry name" value="DHBP_synthase_RibB"/>
</dbReference>
<comment type="function">
    <text evidence="1">Catalyzes the conversion of D-ribulose 5-phosphate to formate and 3,4-dihydroxy-2-butanone 4-phosphate.</text>
</comment>
<evidence type="ECO:0000256" key="4">
    <source>
        <dbReference type="ARBA" id="ARBA00022619"/>
    </source>
</evidence>
<keyword evidence="5" id="KW-0479">Metal-binding</keyword>
<dbReference type="EMBL" id="FZOW01000002">
    <property type="protein sequence ID" value="SNS35578.1"/>
    <property type="molecule type" value="Genomic_DNA"/>
</dbReference>
<dbReference type="Proteomes" id="UP000198327">
    <property type="component" value="Unassembled WGS sequence"/>
</dbReference>
<dbReference type="RefSeq" id="WP_089243121.1">
    <property type="nucleotide sequence ID" value="NZ_FZOW01000002.1"/>
</dbReference>
<keyword evidence="7" id="KW-1185">Reference proteome</keyword>
<keyword evidence="4" id="KW-0686">Riboflavin biosynthesis</keyword>
<proteinExistence type="predicted"/>
<evidence type="ECO:0000256" key="1">
    <source>
        <dbReference type="ARBA" id="ARBA00002284"/>
    </source>
</evidence>
<dbReference type="PANTHER" id="PTHR21327">
    <property type="entry name" value="GTP CYCLOHYDROLASE II-RELATED"/>
    <property type="match status" value="1"/>
</dbReference>
<dbReference type="SUPFAM" id="SSF55821">
    <property type="entry name" value="YrdC/RibB"/>
    <property type="match status" value="1"/>
</dbReference>
<organism evidence="6 7">
    <name type="scientific">Rhodococcoides kyotonense</name>
    <dbReference type="NCBI Taxonomy" id="398843"/>
    <lineage>
        <taxon>Bacteria</taxon>
        <taxon>Bacillati</taxon>
        <taxon>Actinomycetota</taxon>
        <taxon>Actinomycetes</taxon>
        <taxon>Mycobacteriales</taxon>
        <taxon>Nocardiaceae</taxon>
        <taxon>Rhodococcoides</taxon>
    </lineage>
</organism>
<dbReference type="AlphaFoldDB" id="A0A239DUG3"/>
<gene>
    <name evidence="6" type="ORF">SAMN05421642_10227</name>
</gene>
<protein>
    <recommendedName>
        <fullName evidence="3">3,4-dihydroxy-2-butanone-4-phosphate synthase</fullName>
        <ecNumber evidence="3">4.1.99.12</ecNumber>
    </recommendedName>
</protein>
<dbReference type="PANTHER" id="PTHR21327:SF18">
    <property type="entry name" value="3,4-DIHYDROXY-2-BUTANONE 4-PHOSPHATE SYNTHASE"/>
    <property type="match status" value="1"/>
</dbReference>
<dbReference type="GO" id="GO:0005829">
    <property type="term" value="C:cytosol"/>
    <property type="evidence" value="ECO:0007669"/>
    <property type="project" value="TreeGrafter"/>
</dbReference>